<dbReference type="PROSITE" id="PS50263">
    <property type="entry name" value="CN_HYDROLASE"/>
    <property type="match status" value="1"/>
</dbReference>
<keyword evidence="5 9" id="KW-0812">Transmembrane</keyword>
<organism evidence="11 12">
    <name type="scientific">Zophobihabitans entericus</name>
    <dbReference type="NCBI Taxonomy" id="1635327"/>
    <lineage>
        <taxon>Bacteria</taxon>
        <taxon>Pseudomonadati</taxon>
        <taxon>Pseudomonadota</taxon>
        <taxon>Gammaproteobacteria</taxon>
        <taxon>Orbales</taxon>
        <taxon>Orbaceae</taxon>
        <taxon>Zophobihabitans</taxon>
    </lineage>
</organism>
<dbReference type="InterPro" id="IPR004563">
    <property type="entry name" value="Apolipo_AcylTrfase"/>
</dbReference>
<evidence type="ECO:0000259" key="10">
    <source>
        <dbReference type="PROSITE" id="PS50263"/>
    </source>
</evidence>
<feature type="transmembrane region" description="Helical" evidence="9">
    <location>
        <begin position="154"/>
        <end position="179"/>
    </location>
</feature>
<evidence type="ECO:0000313" key="12">
    <source>
        <dbReference type="Proteomes" id="UP000501168"/>
    </source>
</evidence>
<evidence type="ECO:0000256" key="1">
    <source>
        <dbReference type="ARBA" id="ARBA00004651"/>
    </source>
</evidence>
<proteinExistence type="inferred from homology"/>
<dbReference type="UniPathway" id="UPA00666"/>
<dbReference type="NCBIfam" id="TIGR00546">
    <property type="entry name" value="lnt"/>
    <property type="match status" value="1"/>
</dbReference>
<evidence type="ECO:0000256" key="6">
    <source>
        <dbReference type="ARBA" id="ARBA00022989"/>
    </source>
</evidence>
<dbReference type="InterPro" id="IPR045378">
    <property type="entry name" value="LNT_N"/>
</dbReference>
<dbReference type="Pfam" id="PF00795">
    <property type="entry name" value="CN_hydrolase"/>
    <property type="match status" value="1"/>
</dbReference>
<keyword evidence="4 9" id="KW-0808">Transferase</keyword>
<dbReference type="Gene3D" id="3.60.110.10">
    <property type="entry name" value="Carbon-nitrogen hydrolase"/>
    <property type="match status" value="1"/>
</dbReference>
<comment type="pathway">
    <text evidence="9">Protein modification; lipoprotein biosynthesis (N-acyl transfer).</text>
</comment>
<dbReference type="SUPFAM" id="SSF56317">
    <property type="entry name" value="Carbon-nitrogen hydrolase"/>
    <property type="match status" value="1"/>
</dbReference>
<comment type="function">
    <text evidence="9">Catalyzes the phospholipid dependent N-acylation of the N-terminal cysteine of apolipoprotein, the last step in lipoprotein maturation.</text>
</comment>
<dbReference type="PANTHER" id="PTHR38686">
    <property type="entry name" value="APOLIPOPROTEIN N-ACYLTRANSFERASE"/>
    <property type="match status" value="1"/>
</dbReference>
<keyword evidence="11" id="KW-0449">Lipoprotein</keyword>
<reference evidence="11 12" key="1">
    <citation type="submission" date="2020-03" db="EMBL/GenBank/DDBJ databases">
        <title>Complete genome sequence of Orbus sp. IPMB12 (BCRC 80908).</title>
        <authorList>
            <person name="Lo W.-S."/>
            <person name="Chang T.-H."/>
            <person name="Kuo C.-H."/>
        </authorList>
    </citation>
    <scope>NUCLEOTIDE SEQUENCE [LARGE SCALE GENOMIC DNA]</scope>
    <source>
        <strain evidence="11 12">IPMB12</strain>
    </source>
</reference>
<keyword evidence="7 9" id="KW-0472">Membrane</keyword>
<accession>A0A6G9IBN3</accession>
<evidence type="ECO:0000256" key="8">
    <source>
        <dbReference type="ARBA" id="ARBA00023315"/>
    </source>
</evidence>
<dbReference type="EMBL" id="CP050253">
    <property type="protein sequence ID" value="QIQ21645.1"/>
    <property type="molecule type" value="Genomic_DNA"/>
</dbReference>
<keyword evidence="6 9" id="KW-1133">Transmembrane helix</keyword>
<evidence type="ECO:0000256" key="2">
    <source>
        <dbReference type="ARBA" id="ARBA00010065"/>
    </source>
</evidence>
<dbReference type="InterPro" id="IPR036526">
    <property type="entry name" value="C-N_Hydrolase_sf"/>
</dbReference>
<dbReference type="FunCoup" id="A0A6G9IBN3">
    <property type="interactions" value="297"/>
</dbReference>
<dbReference type="RefSeq" id="WP_166916661.1">
    <property type="nucleotide sequence ID" value="NZ_CP050253.1"/>
</dbReference>
<evidence type="ECO:0000313" key="11">
    <source>
        <dbReference type="EMBL" id="QIQ21645.1"/>
    </source>
</evidence>
<name>A0A6G9IBN3_9GAMM</name>
<comment type="similarity">
    <text evidence="2 9">Belongs to the CN hydrolase family. Apolipoprotein N-acyltransferase subfamily.</text>
</comment>
<comment type="subcellular location">
    <subcellularLocation>
        <location evidence="1 9">Cell membrane</location>
        <topology evidence="1 9">Multi-pass membrane protein</topology>
    </subcellularLocation>
</comment>
<dbReference type="GO" id="GO:0016410">
    <property type="term" value="F:N-acyltransferase activity"/>
    <property type="evidence" value="ECO:0007669"/>
    <property type="project" value="UniProtKB-UniRule"/>
</dbReference>
<evidence type="ECO:0000256" key="3">
    <source>
        <dbReference type="ARBA" id="ARBA00022475"/>
    </source>
</evidence>
<feature type="transmembrane region" description="Helical" evidence="9">
    <location>
        <begin position="191"/>
        <end position="210"/>
    </location>
</feature>
<feature type="transmembrane region" description="Helical" evidence="9">
    <location>
        <begin position="51"/>
        <end position="68"/>
    </location>
</feature>
<dbReference type="InterPro" id="IPR003010">
    <property type="entry name" value="C-N_Hydrolase"/>
</dbReference>
<evidence type="ECO:0000256" key="7">
    <source>
        <dbReference type="ARBA" id="ARBA00023136"/>
    </source>
</evidence>
<dbReference type="HAMAP" id="MF_01148">
    <property type="entry name" value="Lnt"/>
    <property type="match status" value="1"/>
</dbReference>
<feature type="transmembrane region" description="Helical" evidence="9">
    <location>
        <begin position="115"/>
        <end position="142"/>
    </location>
</feature>
<keyword evidence="12" id="KW-1185">Reference proteome</keyword>
<feature type="domain" description="CN hydrolase" evidence="10">
    <location>
        <begin position="226"/>
        <end position="474"/>
    </location>
</feature>
<dbReference type="CDD" id="cd07571">
    <property type="entry name" value="ALP_N-acyl_transferase"/>
    <property type="match status" value="1"/>
</dbReference>
<dbReference type="Pfam" id="PF20154">
    <property type="entry name" value="LNT_N"/>
    <property type="match status" value="1"/>
</dbReference>
<dbReference type="PANTHER" id="PTHR38686:SF1">
    <property type="entry name" value="APOLIPOPROTEIN N-ACYLTRANSFERASE"/>
    <property type="match status" value="1"/>
</dbReference>
<feature type="transmembrane region" description="Helical" evidence="9">
    <location>
        <begin position="80"/>
        <end position="103"/>
    </location>
</feature>
<evidence type="ECO:0000256" key="9">
    <source>
        <dbReference type="HAMAP-Rule" id="MF_01148"/>
    </source>
</evidence>
<comment type="catalytic activity">
    <reaction evidence="9">
        <text>N-terminal S-1,2-diacyl-sn-glyceryl-L-cysteinyl-[lipoprotein] + a glycerophospholipid = N-acyl-S-1,2-diacyl-sn-glyceryl-L-cysteinyl-[lipoprotein] + a 2-acyl-sn-glycero-3-phospholipid + H(+)</text>
        <dbReference type="Rhea" id="RHEA:48228"/>
        <dbReference type="Rhea" id="RHEA-COMP:14681"/>
        <dbReference type="Rhea" id="RHEA-COMP:14684"/>
        <dbReference type="ChEBI" id="CHEBI:15378"/>
        <dbReference type="ChEBI" id="CHEBI:136912"/>
        <dbReference type="ChEBI" id="CHEBI:140656"/>
        <dbReference type="ChEBI" id="CHEBI:140657"/>
        <dbReference type="ChEBI" id="CHEBI:140660"/>
        <dbReference type="EC" id="2.3.1.269"/>
    </reaction>
</comment>
<evidence type="ECO:0000256" key="5">
    <source>
        <dbReference type="ARBA" id="ARBA00022692"/>
    </source>
</evidence>
<dbReference type="InParanoid" id="A0A6G9IBN3"/>
<dbReference type="KEGG" id="orb:IPMB12_08115"/>
<dbReference type="GO" id="GO:0005886">
    <property type="term" value="C:plasma membrane"/>
    <property type="evidence" value="ECO:0007669"/>
    <property type="project" value="UniProtKB-SubCell"/>
</dbReference>
<sequence length="508" mass="57511">MIKAILAAICGALAVFAFAPFDYWITAFIAYCGLLYCVASSASLKQAFAMGLCWGVGFFGAGVHWVYISIQQFGELPPVIAFILLALLIVYLSLYPAIFAALLRKSSRPYSFIQFVIAAPALWQITEFLRGYILTGFAWLQLGYTQLDGPLNGYLPVFGVASLNLIIPVISGLLLYIYYSIKNRAPKWQPVTAFLTILLLTGSALLLRQVNWVKVDEDRSLNFALIQGNIEQSLKWDPKRLTQTLQDYQRLTEQNLDSANIIIWPEAAITDLEINQQSYLKNIDTQARLMDTAVLVGLIDLQFSRSANRIFNSLVVLGDEQPYQYPTTNRYNKYHLVPFGEFIPLSWLLSPIADLLNIPMSSMSSGEYIQAPLKIKGYTFVTAICYEIILSQQIWDNFTPETDFLLTVSNDAWFGNSIGPWQHLQMARTRAVEFGRPLIRSTNNGITTIVDHHGQIQKQLPQFEQQVLTAQVSPTIGFTPYIKWGNKPFWGITLSLLLIMLFWRKREH</sequence>
<keyword evidence="8 9" id="KW-0012">Acyltransferase</keyword>
<keyword evidence="3 9" id="KW-1003">Cell membrane</keyword>
<protein>
    <recommendedName>
        <fullName evidence="9">Apolipoprotein N-acyltransferase</fullName>
        <shortName evidence="9">ALP N-acyltransferase</shortName>
        <ecNumber evidence="9">2.3.1.269</ecNumber>
    </recommendedName>
</protein>
<comment type="caution">
    <text evidence="9">Lacks conserved residue(s) required for the propagation of feature annotation.</text>
</comment>
<dbReference type="Proteomes" id="UP000501168">
    <property type="component" value="Chromosome"/>
</dbReference>
<evidence type="ECO:0000256" key="4">
    <source>
        <dbReference type="ARBA" id="ARBA00022679"/>
    </source>
</evidence>
<dbReference type="AlphaFoldDB" id="A0A6G9IBN3"/>
<dbReference type="EC" id="2.3.1.269" evidence="9"/>
<gene>
    <name evidence="9 11" type="primary">lnt</name>
    <name evidence="11" type="ORF">IPMB12_08115</name>
</gene>
<dbReference type="GO" id="GO:0042158">
    <property type="term" value="P:lipoprotein biosynthetic process"/>
    <property type="evidence" value="ECO:0007669"/>
    <property type="project" value="UniProtKB-UniRule"/>
</dbReference>